<keyword evidence="2" id="KW-0732">Signal</keyword>
<dbReference type="PANTHER" id="PTHR13341">
    <property type="entry name" value="MIR-INTERACTING SAPOSIN-LIKE PROTEIN"/>
    <property type="match status" value="1"/>
</dbReference>
<dbReference type="AlphaFoldDB" id="A0A9Q0MKC0"/>
<evidence type="ECO:0000256" key="2">
    <source>
        <dbReference type="SAM" id="SignalP"/>
    </source>
</evidence>
<dbReference type="Pfam" id="PF11938">
    <property type="entry name" value="DUF3456"/>
    <property type="match status" value="1"/>
</dbReference>
<feature type="signal peptide" evidence="2">
    <location>
        <begin position="1"/>
        <end position="24"/>
    </location>
</feature>
<dbReference type="GO" id="GO:0005783">
    <property type="term" value="C:endoplasmic reticulum"/>
    <property type="evidence" value="ECO:0007669"/>
    <property type="project" value="TreeGrafter"/>
</dbReference>
<evidence type="ECO:0000313" key="5">
    <source>
        <dbReference type="Proteomes" id="UP001151699"/>
    </source>
</evidence>
<evidence type="ECO:0000313" key="4">
    <source>
        <dbReference type="EMBL" id="KAJ6632815.1"/>
    </source>
</evidence>
<feature type="domain" description="DUF3456" evidence="3">
    <location>
        <begin position="41"/>
        <end position="180"/>
    </location>
</feature>
<name>A0A9Q0MKC0_9DIPT</name>
<organism evidence="4 5">
    <name type="scientific">Pseudolycoriella hygida</name>
    <dbReference type="NCBI Taxonomy" id="35572"/>
    <lineage>
        <taxon>Eukaryota</taxon>
        <taxon>Metazoa</taxon>
        <taxon>Ecdysozoa</taxon>
        <taxon>Arthropoda</taxon>
        <taxon>Hexapoda</taxon>
        <taxon>Insecta</taxon>
        <taxon>Pterygota</taxon>
        <taxon>Neoptera</taxon>
        <taxon>Endopterygota</taxon>
        <taxon>Diptera</taxon>
        <taxon>Nematocera</taxon>
        <taxon>Sciaroidea</taxon>
        <taxon>Sciaridae</taxon>
        <taxon>Pseudolycoriella</taxon>
    </lineage>
</organism>
<dbReference type="PANTHER" id="PTHR13341:SF2">
    <property type="entry name" value="PROTEIN SEELE"/>
    <property type="match status" value="1"/>
</dbReference>
<accession>A0A9Q0MKC0</accession>
<evidence type="ECO:0000259" key="3">
    <source>
        <dbReference type="Pfam" id="PF11938"/>
    </source>
</evidence>
<sequence length="191" mass="21532">MKTVAVIFILLIFISLDSVVKCNGDDDGMVGDDDANISNIKCLVCKATILKMEEEIKKVDPRKTVEVSGFRLDPNGKPKSKSIQYSKSETFLTELMESICEPDNFSAVSQSIIQKIVVNQMLNNNGELDFTPDSTLVQSLNHFCLEVLDENEDEILKNFMRETTADHIEEIICTKLAKYCVEDGKTRRNEL</sequence>
<comment type="caution">
    <text evidence="4">The sequence shown here is derived from an EMBL/GenBank/DDBJ whole genome shotgun (WGS) entry which is preliminary data.</text>
</comment>
<dbReference type="InterPro" id="IPR021852">
    <property type="entry name" value="DUF3456"/>
</dbReference>
<dbReference type="OrthoDB" id="192915at2759"/>
<feature type="chain" id="PRO_5040450453" evidence="2">
    <location>
        <begin position="25"/>
        <end position="191"/>
    </location>
</feature>
<comment type="similarity">
    <text evidence="1">Belongs to the canopy family.</text>
</comment>
<gene>
    <name evidence="4" type="primary">sel_1</name>
    <name evidence="4" type="ORF">Bhyg_16355</name>
</gene>
<keyword evidence="5" id="KW-1185">Reference proteome</keyword>
<evidence type="ECO:0000256" key="1">
    <source>
        <dbReference type="ARBA" id="ARBA00007285"/>
    </source>
</evidence>
<dbReference type="EMBL" id="WJQU01002473">
    <property type="protein sequence ID" value="KAJ6632815.1"/>
    <property type="molecule type" value="Genomic_DNA"/>
</dbReference>
<proteinExistence type="inferred from homology"/>
<dbReference type="InterPro" id="IPR042415">
    <property type="entry name" value="CNPY"/>
</dbReference>
<reference evidence="4" key="1">
    <citation type="submission" date="2022-07" db="EMBL/GenBank/DDBJ databases">
        <authorList>
            <person name="Trinca V."/>
            <person name="Uliana J.V.C."/>
            <person name="Torres T.T."/>
            <person name="Ward R.J."/>
            <person name="Monesi N."/>
        </authorList>
    </citation>
    <scope>NUCLEOTIDE SEQUENCE</scope>
    <source>
        <strain evidence="4">HSMRA1968</strain>
        <tissue evidence="4">Whole embryos</tissue>
    </source>
</reference>
<protein>
    <submittedName>
        <fullName evidence="4">Protein seele</fullName>
    </submittedName>
</protein>
<dbReference type="Proteomes" id="UP001151699">
    <property type="component" value="Unassembled WGS sequence"/>
</dbReference>